<gene>
    <name evidence="4" type="ORF">SAMN05216225_1001160</name>
</gene>
<dbReference type="GO" id="GO:0016887">
    <property type="term" value="F:ATP hydrolysis activity"/>
    <property type="evidence" value="ECO:0007669"/>
    <property type="project" value="TreeGrafter"/>
</dbReference>
<evidence type="ECO:0000256" key="2">
    <source>
        <dbReference type="ARBA" id="ARBA00022840"/>
    </source>
</evidence>
<dbReference type="RefSeq" id="WP_072886979.1">
    <property type="nucleotide sequence ID" value="NZ_FQVW01000001.1"/>
</dbReference>
<keyword evidence="2" id="KW-0067">ATP-binding</keyword>
<dbReference type="GO" id="GO:0005829">
    <property type="term" value="C:cytosol"/>
    <property type="evidence" value="ECO:0007669"/>
    <property type="project" value="TreeGrafter"/>
</dbReference>
<organism evidence="4 5">
    <name type="scientific">Ornithinibacillus halophilus</name>
    <dbReference type="NCBI Taxonomy" id="930117"/>
    <lineage>
        <taxon>Bacteria</taxon>
        <taxon>Bacillati</taxon>
        <taxon>Bacillota</taxon>
        <taxon>Bacilli</taxon>
        <taxon>Bacillales</taxon>
        <taxon>Bacillaceae</taxon>
        <taxon>Ornithinibacillus</taxon>
    </lineage>
</organism>
<evidence type="ECO:0000313" key="5">
    <source>
        <dbReference type="Proteomes" id="UP000183988"/>
    </source>
</evidence>
<sequence length="287" mass="32529">MVDQATSLRQKLQGTSSQRKTKVISFVSGKGGVGKSNVALNFSLELQKSGKSVLLIDLDIGMGNIEILQGVHAEKTIVDMFEEQLAFHEIVKKGTNNLPFISGGTGLTGFFHLNEEKMNFFYEQFHHISREYDYILFDLGANVSEESIFFILASDECVVVTTPEPTSITDAYSMVKQIISRQLDMPIYVILNRSYSFKYGLKTLERFKLAVKQFLLSDVHVLGQLPDEKFVSTSVRRQIPFTVLNKRAPISRAIGQIVLNYMSNESLESSEESFSFIKRLKKMIRER</sequence>
<keyword evidence="5" id="KW-1185">Reference proteome</keyword>
<dbReference type="InterPro" id="IPR027417">
    <property type="entry name" value="P-loop_NTPase"/>
</dbReference>
<dbReference type="CDD" id="cd02038">
    <property type="entry name" value="FlhG-like"/>
    <property type="match status" value="1"/>
</dbReference>
<dbReference type="GO" id="GO:0009898">
    <property type="term" value="C:cytoplasmic side of plasma membrane"/>
    <property type="evidence" value="ECO:0007669"/>
    <property type="project" value="TreeGrafter"/>
</dbReference>
<dbReference type="InterPro" id="IPR033875">
    <property type="entry name" value="FlhG"/>
</dbReference>
<dbReference type="AlphaFoldDB" id="A0A1M5CB81"/>
<dbReference type="GO" id="GO:0051782">
    <property type="term" value="P:negative regulation of cell division"/>
    <property type="evidence" value="ECO:0007669"/>
    <property type="project" value="TreeGrafter"/>
</dbReference>
<name>A0A1M5CB81_9BACI</name>
<accession>A0A1M5CB81</accession>
<dbReference type="Gene3D" id="3.40.50.300">
    <property type="entry name" value="P-loop containing nucleotide triphosphate hydrolases"/>
    <property type="match status" value="1"/>
</dbReference>
<feature type="domain" description="AAA" evidence="3">
    <location>
        <begin position="21"/>
        <end position="178"/>
    </location>
</feature>
<evidence type="ECO:0000256" key="1">
    <source>
        <dbReference type="ARBA" id="ARBA00022741"/>
    </source>
</evidence>
<dbReference type="Proteomes" id="UP000183988">
    <property type="component" value="Unassembled WGS sequence"/>
</dbReference>
<dbReference type="Pfam" id="PF13614">
    <property type="entry name" value="AAA_31"/>
    <property type="match status" value="1"/>
</dbReference>
<reference evidence="4 5" key="1">
    <citation type="submission" date="2016-11" db="EMBL/GenBank/DDBJ databases">
        <authorList>
            <person name="Jaros S."/>
            <person name="Januszkiewicz K."/>
            <person name="Wedrychowicz H."/>
        </authorList>
    </citation>
    <scope>NUCLEOTIDE SEQUENCE [LARGE SCALE GENOMIC DNA]</scope>
    <source>
        <strain evidence="4 5">IBRC-M 10683</strain>
    </source>
</reference>
<dbReference type="InterPro" id="IPR025669">
    <property type="entry name" value="AAA_dom"/>
</dbReference>
<proteinExistence type="predicted"/>
<evidence type="ECO:0000259" key="3">
    <source>
        <dbReference type="Pfam" id="PF13614"/>
    </source>
</evidence>
<dbReference type="SUPFAM" id="SSF52540">
    <property type="entry name" value="P-loop containing nucleoside triphosphate hydrolases"/>
    <property type="match status" value="1"/>
</dbReference>
<dbReference type="PIRSF" id="PIRSF003092">
    <property type="entry name" value="MinD"/>
    <property type="match status" value="1"/>
</dbReference>
<dbReference type="PANTHER" id="PTHR43384:SF4">
    <property type="entry name" value="CELLULOSE BIOSYNTHESIS PROTEIN BCSQ-RELATED"/>
    <property type="match status" value="1"/>
</dbReference>
<keyword evidence="4" id="KW-0969">Cilium</keyword>
<keyword evidence="4" id="KW-0966">Cell projection</keyword>
<dbReference type="InterPro" id="IPR025501">
    <property type="entry name" value="MinD_FleN"/>
</dbReference>
<dbReference type="PANTHER" id="PTHR43384">
    <property type="entry name" value="SEPTUM SITE-DETERMINING PROTEIN MIND HOMOLOG, CHLOROPLASTIC-RELATED"/>
    <property type="match status" value="1"/>
</dbReference>
<dbReference type="STRING" id="930117.SAMN05216225_1001160"/>
<dbReference type="OrthoDB" id="9773088at2"/>
<evidence type="ECO:0000313" key="4">
    <source>
        <dbReference type="EMBL" id="SHF51998.1"/>
    </source>
</evidence>
<dbReference type="EMBL" id="FQVW01000001">
    <property type="protein sequence ID" value="SHF51998.1"/>
    <property type="molecule type" value="Genomic_DNA"/>
</dbReference>
<keyword evidence="1" id="KW-0547">Nucleotide-binding</keyword>
<dbReference type="GO" id="GO:0005524">
    <property type="term" value="F:ATP binding"/>
    <property type="evidence" value="ECO:0007669"/>
    <property type="project" value="UniProtKB-KW"/>
</dbReference>
<protein>
    <submittedName>
        <fullName evidence="4">Flagellar biosynthesis protein FlhG</fullName>
    </submittedName>
</protein>
<dbReference type="InterPro" id="IPR050625">
    <property type="entry name" value="ParA/MinD_ATPase"/>
</dbReference>
<keyword evidence="4" id="KW-0282">Flagellum</keyword>